<dbReference type="InterPro" id="IPR014984">
    <property type="entry name" value="HopJ"/>
</dbReference>
<sequence>MTLEEFINNLQHNPQQISFEHTMKLIDELYIFKPVSFRNGNIENAIGENSGSCKLLAFAKLNKLSKLQTLQCFGDYYRIDVLGSPEGDNHQNIRNFMQTAWEGIAFTEEPLTAR</sequence>
<accession>A0A3B0Z539</accession>
<organism evidence="1">
    <name type="scientific">hydrothermal vent metagenome</name>
    <dbReference type="NCBI Taxonomy" id="652676"/>
    <lineage>
        <taxon>unclassified sequences</taxon>
        <taxon>metagenomes</taxon>
        <taxon>ecological metagenomes</taxon>
    </lineage>
</organism>
<reference evidence="1" key="1">
    <citation type="submission" date="2018-06" db="EMBL/GenBank/DDBJ databases">
        <authorList>
            <person name="Zhirakovskaya E."/>
        </authorList>
    </citation>
    <scope>NUCLEOTIDE SEQUENCE</scope>
</reference>
<protein>
    <submittedName>
        <fullName evidence="1">Type III effector HopPmaJ</fullName>
    </submittedName>
</protein>
<dbReference type="Gene3D" id="3.20.160.10">
    <property type="entry name" value="vpa0580 domain like"/>
    <property type="match status" value="1"/>
</dbReference>
<dbReference type="EMBL" id="UOFL01000250">
    <property type="protein sequence ID" value="VAW82627.1"/>
    <property type="molecule type" value="Genomic_DNA"/>
</dbReference>
<gene>
    <name evidence="1" type="ORF">MNBD_GAMMA12-576</name>
</gene>
<dbReference type="AlphaFoldDB" id="A0A3B0Z539"/>
<dbReference type="InterPro" id="IPR038604">
    <property type="entry name" value="HopJ_sf"/>
</dbReference>
<proteinExistence type="predicted"/>
<dbReference type="Pfam" id="PF08888">
    <property type="entry name" value="HopJ"/>
    <property type="match status" value="1"/>
</dbReference>
<evidence type="ECO:0000313" key="1">
    <source>
        <dbReference type="EMBL" id="VAW82627.1"/>
    </source>
</evidence>
<name>A0A3B0Z539_9ZZZZ</name>